<dbReference type="SUPFAM" id="SSF51197">
    <property type="entry name" value="Clavaminate synthase-like"/>
    <property type="match status" value="1"/>
</dbReference>
<evidence type="ECO:0000256" key="2">
    <source>
        <dbReference type="ARBA" id="ARBA00023002"/>
    </source>
</evidence>
<evidence type="ECO:0000256" key="3">
    <source>
        <dbReference type="ARBA" id="ARBA00023004"/>
    </source>
</evidence>
<evidence type="ECO:0000313" key="5">
    <source>
        <dbReference type="EMBL" id="MBM7086354.1"/>
    </source>
</evidence>
<keyword evidence="2" id="KW-0560">Oxidoreductase</keyword>
<dbReference type="InterPro" id="IPR050411">
    <property type="entry name" value="AlphaKG_dependent_hydroxylases"/>
</dbReference>
<keyword evidence="5" id="KW-0223">Dioxygenase</keyword>
<reference evidence="5 6" key="1">
    <citation type="submission" date="2021-02" db="EMBL/GenBank/DDBJ databases">
        <authorList>
            <person name="Lee D.-H."/>
        </authorList>
    </citation>
    <scope>NUCLEOTIDE SEQUENCE [LARGE SCALE GENOMIC DNA]</scope>
    <source>
        <strain evidence="5 6">MMS20-R2-29</strain>
    </source>
</reference>
<protein>
    <submittedName>
        <fullName evidence="5">TauD/TfdA family dioxygenase</fullName>
    </submittedName>
</protein>
<keyword evidence="6" id="KW-1185">Reference proteome</keyword>
<dbReference type="InterPro" id="IPR042098">
    <property type="entry name" value="TauD-like_sf"/>
</dbReference>
<name>A0ABS2JLK8_9ACTN</name>
<gene>
    <name evidence="5" type="ORF">JQN84_27880</name>
</gene>
<accession>A0ABS2JLK8</accession>
<evidence type="ECO:0000256" key="1">
    <source>
        <dbReference type="ARBA" id="ARBA00001954"/>
    </source>
</evidence>
<keyword evidence="3" id="KW-0408">Iron</keyword>
<dbReference type="EMBL" id="JAFEUO010000009">
    <property type="protein sequence ID" value="MBM7086354.1"/>
    <property type="molecule type" value="Genomic_DNA"/>
</dbReference>
<dbReference type="Proteomes" id="UP000809587">
    <property type="component" value="Unassembled WGS sequence"/>
</dbReference>
<dbReference type="PANTHER" id="PTHR10696">
    <property type="entry name" value="GAMMA-BUTYROBETAINE HYDROXYLASE-RELATED"/>
    <property type="match status" value="1"/>
</dbReference>
<organism evidence="5 6">
    <name type="scientific">Micromonospora humidisoli</name>
    <dbReference type="NCBI Taxonomy" id="2807622"/>
    <lineage>
        <taxon>Bacteria</taxon>
        <taxon>Bacillati</taxon>
        <taxon>Actinomycetota</taxon>
        <taxon>Actinomycetes</taxon>
        <taxon>Micromonosporales</taxon>
        <taxon>Micromonosporaceae</taxon>
        <taxon>Micromonospora</taxon>
    </lineage>
</organism>
<sequence>MTETCTPTFRRVPPDAPFRVPVRGRAYLAGSAHDSFPESVPDSGDLIPTLALDVDVAPGPQLYAAVRDAVDRQLPTHGGLLLRGMPLTDRRGFEALVAGLGYDLVGYRGGIAVRRNDSDVALHASDEDARVTLSPHHEMAYLPGYPRKILFFCEKPAERGGEVPVNDIRQTAALIPAAVLDEFRARGVRYHRNLPRASTEGETGWVDTFGTDDPGTVEEHLRACGYECTWDADGRLRYHYRRDAFVTDRVTGQELWFNQVTELHCSYWRAHPGFPADLPDGDYPATTTYGDGGPIPPELVSYLRGMLWRTTVAVRMRAGDVLVLNNQVVQHGRFAYEGTRRHFVSLTS</sequence>
<feature type="domain" description="TauD/TfdA-like" evidence="4">
    <location>
        <begin position="62"/>
        <end position="345"/>
    </location>
</feature>
<dbReference type="GO" id="GO:0051213">
    <property type="term" value="F:dioxygenase activity"/>
    <property type="evidence" value="ECO:0007669"/>
    <property type="project" value="UniProtKB-KW"/>
</dbReference>
<dbReference type="InterPro" id="IPR003819">
    <property type="entry name" value="TauD/TfdA-like"/>
</dbReference>
<evidence type="ECO:0000259" key="4">
    <source>
        <dbReference type="Pfam" id="PF02668"/>
    </source>
</evidence>
<dbReference type="RefSeq" id="WP_204961538.1">
    <property type="nucleotide sequence ID" value="NZ_JAFEUO010000009.1"/>
</dbReference>
<dbReference type="PANTHER" id="PTHR10696:SF21">
    <property type="entry name" value="TAUD_TFDA-LIKE DOMAIN-CONTAINING PROTEIN"/>
    <property type="match status" value="1"/>
</dbReference>
<comment type="cofactor">
    <cofactor evidence="1">
        <name>Fe(2+)</name>
        <dbReference type="ChEBI" id="CHEBI:29033"/>
    </cofactor>
</comment>
<evidence type="ECO:0000313" key="6">
    <source>
        <dbReference type="Proteomes" id="UP000809587"/>
    </source>
</evidence>
<proteinExistence type="predicted"/>
<comment type="caution">
    <text evidence="5">The sequence shown here is derived from an EMBL/GenBank/DDBJ whole genome shotgun (WGS) entry which is preliminary data.</text>
</comment>
<dbReference type="Gene3D" id="3.60.130.10">
    <property type="entry name" value="Clavaminate synthase-like"/>
    <property type="match status" value="1"/>
</dbReference>
<dbReference type="Pfam" id="PF02668">
    <property type="entry name" value="TauD"/>
    <property type="match status" value="1"/>
</dbReference>